<dbReference type="InterPro" id="IPR027443">
    <property type="entry name" value="IPNS-like_sf"/>
</dbReference>
<keyword evidence="3" id="KW-1185">Reference proteome</keyword>
<dbReference type="RefSeq" id="WP_134246803.1">
    <property type="nucleotide sequence ID" value="NZ_SNQI01000001.1"/>
</dbReference>
<dbReference type="OrthoDB" id="1441538at2"/>
<feature type="domain" description="Aspartyl/asparaginy/proline hydroxylase" evidence="1">
    <location>
        <begin position="21"/>
        <end position="177"/>
    </location>
</feature>
<evidence type="ECO:0000313" key="2">
    <source>
        <dbReference type="EMBL" id="TEW76793.1"/>
    </source>
</evidence>
<organism evidence="2 3">
    <name type="scientific">Gramella jeungdoensis</name>
    <dbReference type="NCBI Taxonomy" id="708091"/>
    <lineage>
        <taxon>Bacteria</taxon>
        <taxon>Pseudomonadati</taxon>
        <taxon>Bacteroidota</taxon>
        <taxon>Flavobacteriia</taxon>
        <taxon>Flavobacteriales</taxon>
        <taxon>Flavobacteriaceae</taxon>
        <taxon>Christiangramia</taxon>
    </lineage>
</organism>
<evidence type="ECO:0000259" key="1">
    <source>
        <dbReference type="Pfam" id="PF05118"/>
    </source>
</evidence>
<dbReference type="EMBL" id="SNQI01000001">
    <property type="protein sequence ID" value="TEW76793.1"/>
    <property type="molecule type" value="Genomic_DNA"/>
</dbReference>
<evidence type="ECO:0000313" key="3">
    <source>
        <dbReference type="Proteomes" id="UP000298517"/>
    </source>
</evidence>
<dbReference type="AlphaFoldDB" id="A0A4Y8AWD0"/>
<dbReference type="Gene3D" id="2.60.120.330">
    <property type="entry name" value="B-lactam Antibiotic, Isopenicillin N Synthase, Chain"/>
    <property type="match status" value="1"/>
</dbReference>
<proteinExistence type="predicted"/>
<sequence>MQKNTTYLKLPFQFNKEKLVHDLSLILEGNWISHFNTAGYIGDWKVISLYAPNGEESNIFALSTPNSIIRETSTLKKCQYFKEVIDSFKCPILTARILRLGVGAKIKPHRDHELGYEDGNFRLHIPIVTNSQVQFILDGSELTMLPGECWYTNVNYVHSVKNSGESDRVHLVIDGKRNEWSDHLFFSLVPEESFQPMPEENDSPETIKRIIEELKRSNEPFAKQLINELLQKLSELNENTTKYKRH</sequence>
<accession>A0A4Y8AWD0</accession>
<dbReference type="SUPFAM" id="SSF51197">
    <property type="entry name" value="Clavaminate synthase-like"/>
    <property type="match status" value="1"/>
</dbReference>
<gene>
    <name evidence="2" type="ORF">E2488_02795</name>
</gene>
<name>A0A4Y8AWD0_9FLAO</name>
<protein>
    <submittedName>
        <fullName evidence="2">Aspartyl/asparaginyl beta-hydroxylase domain-containing protein</fullName>
    </submittedName>
</protein>
<dbReference type="Pfam" id="PF05118">
    <property type="entry name" value="Asp_Arg_Hydrox"/>
    <property type="match status" value="1"/>
</dbReference>
<dbReference type="InterPro" id="IPR007803">
    <property type="entry name" value="Asp/Arg/Pro-Hydrxlase"/>
</dbReference>
<comment type="caution">
    <text evidence="2">The sequence shown here is derived from an EMBL/GenBank/DDBJ whole genome shotgun (WGS) entry which is preliminary data.</text>
</comment>
<dbReference type="Proteomes" id="UP000298517">
    <property type="component" value="Unassembled WGS sequence"/>
</dbReference>
<reference evidence="2 3" key="1">
    <citation type="journal article" date="2011" name="J. Microbiol.">
        <title>Gramella jeungdoensis sp. nov., isolated from a solar saltern in Korea.</title>
        <authorList>
            <person name="Joung Y."/>
            <person name="Kim H."/>
            <person name="Jang T."/>
            <person name="Ahn T.S."/>
            <person name="Joh K."/>
        </authorList>
    </citation>
    <scope>NUCLEOTIDE SEQUENCE [LARGE SCALE GENOMIC DNA]</scope>
    <source>
        <strain evidence="2 3">KCTC 23123</strain>
    </source>
</reference>